<dbReference type="SUPFAM" id="SSF52172">
    <property type="entry name" value="CheY-like"/>
    <property type="match status" value="1"/>
</dbReference>
<dbReference type="InterPro" id="IPR011006">
    <property type="entry name" value="CheY-like_superfamily"/>
</dbReference>
<dbReference type="HOGENOM" id="CLU_939035_0_0_7"/>
<keyword evidence="1" id="KW-0902">Two-component regulatory system</keyword>
<sequence>MDKDLKILIIENEVYLAQSIATKLSELGHVCEMCTSTRDAIKSNNYDVVLLSTNINGQDFNPVIETFKKSIIILMVSYISNDTVSKPLSAGAKDYILKPFMIEELIRKINHYQDYEKLKKRNIAYDRYLTHNFSSISTEHNFENIELPLFISSTYQKHADSFAFEYAKKKNLPLHFITLSDSKAMSEIESITENSLIYIIDLQIFKKAERKALYALLENKKAILSSSDKIEDDEFSIIEMKSENNIFDQGEILPIEEYVKFIVLNYQHKFPDTELSKKLGISRKSLWEKRKKYDIVKKK</sequence>
<evidence type="ECO:0000313" key="8">
    <source>
        <dbReference type="Proteomes" id="UP000002714"/>
    </source>
</evidence>
<evidence type="ECO:0000259" key="6">
    <source>
        <dbReference type="PROSITE" id="PS50110"/>
    </source>
</evidence>
<dbReference type="GO" id="GO:0006355">
    <property type="term" value="P:regulation of DNA-templated transcription"/>
    <property type="evidence" value="ECO:0007669"/>
    <property type="project" value="TreeGrafter"/>
</dbReference>
<evidence type="ECO:0000256" key="2">
    <source>
        <dbReference type="ARBA" id="ARBA00023015"/>
    </source>
</evidence>
<accession>Q30QG6</accession>
<dbReference type="Pfam" id="PF00072">
    <property type="entry name" value="Response_reg"/>
    <property type="match status" value="1"/>
</dbReference>
<keyword evidence="8" id="KW-1185">Reference proteome</keyword>
<evidence type="ECO:0000313" key="7">
    <source>
        <dbReference type="EMBL" id="ABB44765.1"/>
    </source>
</evidence>
<keyword evidence="2" id="KW-0805">Transcription regulation</keyword>
<dbReference type="GO" id="GO:0032993">
    <property type="term" value="C:protein-DNA complex"/>
    <property type="evidence" value="ECO:0007669"/>
    <property type="project" value="TreeGrafter"/>
</dbReference>
<dbReference type="PANTHER" id="PTHR48111">
    <property type="entry name" value="REGULATOR OF RPOS"/>
    <property type="match status" value="1"/>
</dbReference>
<dbReference type="SMART" id="SM00448">
    <property type="entry name" value="REC"/>
    <property type="match status" value="1"/>
</dbReference>
<protein>
    <submittedName>
        <fullName evidence="7">Response regulator receiver domain protein (CheY-like)</fullName>
    </submittedName>
</protein>
<dbReference type="AlphaFoldDB" id="Q30QG6"/>
<dbReference type="STRING" id="326298.Suden_1488"/>
<comment type="caution">
    <text evidence="5">Lacks conserved residue(s) required for the propagation of feature annotation.</text>
</comment>
<reference evidence="7 8" key="1">
    <citation type="journal article" date="2008" name="Appl. Environ. Microbiol.">
        <title>Genome of the epsilonproteobacterial chemolithoautotroph Sulfurimonas denitrificans.</title>
        <authorList>
            <person name="Sievert S.M."/>
            <person name="Scott K.M."/>
            <person name="Klotz M.G."/>
            <person name="Chain P.S.G."/>
            <person name="Hauser L.J."/>
            <person name="Hemp J."/>
            <person name="Huegler M."/>
            <person name="Land M."/>
            <person name="Lapidus A."/>
            <person name="Larimer F.W."/>
            <person name="Lucas S."/>
            <person name="Malfatti S.A."/>
            <person name="Meyer F."/>
            <person name="Paulsen I.T."/>
            <person name="Ren Q."/>
            <person name="Simon J."/>
            <person name="Bailey K."/>
            <person name="Diaz E."/>
            <person name="Fitzpatrick K.A."/>
            <person name="Glover B."/>
            <person name="Gwatney N."/>
            <person name="Korajkic A."/>
            <person name="Long A."/>
            <person name="Mobberley J.M."/>
            <person name="Pantry S.N."/>
            <person name="Pazder G."/>
            <person name="Peterson S."/>
            <person name="Quintanilla J.D."/>
            <person name="Sprinkle R."/>
            <person name="Stephens J."/>
            <person name="Thomas P."/>
            <person name="Vaughn R."/>
            <person name="Weber M.J."/>
            <person name="Wooten L.L."/>
        </authorList>
    </citation>
    <scope>NUCLEOTIDE SEQUENCE [LARGE SCALE GENOMIC DNA]</scope>
    <source>
        <strain evidence="8">ATCC 33889 / DSM 1251</strain>
    </source>
</reference>
<keyword evidence="4" id="KW-0804">Transcription</keyword>
<dbReference type="eggNOG" id="COG2204">
    <property type="taxonomic scope" value="Bacteria"/>
</dbReference>
<keyword evidence="3" id="KW-0238">DNA-binding</keyword>
<dbReference type="InterPro" id="IPR039420">
    <property type="entry name" value="WalR-like"/>
</dbReference>
<dbReference type="Proteomes" id="UP000002714">
    <property type="component" value="Chromosome"/>
</dbReference>
<evidence type="ECO:0000256" key="1">
    <source>
        <dbReference type="ARBA" id="ARBA00023012"/>
    </source>
</evidence>
<organism evidence="7 8">
    <name type="scientific">Sulfurimonas denitrificans (strain ATCC 33889 / DSM 1251)</name>
    <name type="common">Thiomicrospira denitrificans (strain ATCC 33889 / DSM 1251)</name>
    <dbReference type="NCBI Taxonomy" id="326298"/>
    <lineage>
        <taxon>Bacteria</taxon>
        <taxon>Pseudomonadati</taxon>
        <taxon>Campylobacterota</taxon>
        <taxon>Epsilonproteobacteria</taxon>
        <taxon>Campylobacterales</taxon>
        <taxon>Sulfurimonadaceae</taxon>
        <taxon>Sulfurimonas</taxon>
    </lineage>
</organism>
<dbReference type="GO" id="GO:0000156">
    <property type="term" value="F:phosphorelay response regulator activity"/>
    <property type="evidence" value="ECO:0007669"/>
    <property type="project" value="TreeGrafter"/>
</dbReference>
<gene>
    <name evidence="7" type="ordered locus">Suden_1488</name>
</gene>
<dbReference type="GO" id="GO:0000976">
    <property type="term" value="F:transcription cis-regulatory region binding"/>
    <property type="evidence" value="ECO:0007669"/>
    <property type="project" value="TreeGrafter"/>
</dbReference>
<dbReference type="GO" id="GO:0005829">
    <property type="term" value="C:cytosol"/>
    <property type="evidence" value="ECO:0007669"/>
    <property type="project" value="TreeGrafter"/>
</dbReference>
<proteinExistence type="predicted"/>
<name>Q30QG6_SULDN</name>
<dbReference type="EMBL" id="CP000153">
    <property type="protein sequence ID" value="ABB44765.1"/>
    <property type="molecule type" value="Genomic_DNA"/>
</dbReference>
<dbReference type="Gene3D" id="3.40.50.2300">
    <property type="match status" value="1"/>
</dbReference>
<dbReference type="InterPro" id="IPR014483">
    <property type="entry name" value="Sig_transdc_resp-reg_prd"/>
</dbReference>
<evidence type="ECO:0000256" key="5">
    <source>
        <dbReference type="PROSITE-ProRule" id="PRU00169"/>
    </source>
</evidence>
<dbReference type="PIRSF" id="PIRSF016788">
    <property type="entry name" value="RR_Fis"/>
    <property type="match status" value="1"/>
</dbReference>
<evidence type="ECO:0000256" key="3">
    <source>
        <dbReference type="ARBA" id="ARBA00023125"/>
    </source>
</evidence>
<dbReference type="PROSITE" id="PS50110">
    <property type="entry name" value="RESPONSE_REGULATORY"/>
    <property type="match status" value="1"/>
</dbReference>
<evidence type="ECO:0000256" key="4">
    <source>
        <dbReference type="ARBA" id="ARBA00023163"/>
    </source>
</evidence>
<dbReference type="InterPro" id="IPR001789">
    <property type="entry name" value="Sig_transdc_resp-reg_receiver"/>
</dbReference>
<dbReference type="KEGG" id="tdn:Suden_1488"/>
<feature type="domain" description="Response regulatory" evidence="6">
    <location>
        <begin position="6"/>
        <end position="113"/>
    </location>
</feature>
<dbReference type="PANTHER" id="PTHR48111:SF22">
    <property type="entry name" value="REGULATOR OF RPOS"/>
    <property type="match status" value="1"/>
</dbReference>